<proteinExistence type="predicted"/>
<comment type="caution">
    <text evidence="2">The sequence shown here is derived from an EMBL/GenBank/DDBJ whole genome shotgun (WGS) entry which is preliminary data.</text>
</comment>
<dbReference type="Gene3D" id="3.40.50.10810">
    <property type="entry name" value="Tandem AAA-ATPase domain"/>
    <property type="match status" value="1"/>
</dbReference>
<gene>
    <name evidence="2" type="primary">snf2_2</name>
    <name evidence="2" type="ORF">BROFUL_02756</name>
</gene>
<organism evidence="2 3">
    <name type="scientific">Candidatus Brocadia fulgida</name>
    <dbReference type="NCBI Taxonomy" id="380242"/>
    <lineage>
        <taxon>Bacteria</taxon>
        <taxon>Pseudomonadati</taxon>
        <taxon>Planctomycetota</taxon>
        <taxon>Candidatus Brocadiia</taxon>
        <taxon>Candidatus Brocadiales</taxon>
        <taxon>Candidatus Brocadiaceae</taxon>
        <taxon>Candidatus Brocadia</taxon>
    </lineage>
</organism>
<name>A0A0M2UVL3_9BACT</name>
<keyword evidence="3" id="KW-1185">Reference proteome</keyword>
<dbReference type="EMBL" id="LAQJ01000258">
    <property type="protein sequence ID" value="KKO18549.1"/>
    <property type="molecule type" value="Genomic_DNA"/>
</dbReference>
<evidence type="ECO:0000259" key="1">
    <source>
        <dbReference type="Pfam" id="PF00176"/>
    </source>
</evidence>
<evidence type="ECO:0000313" key="2">
    <source>
        <dbReference type="EMBL" id="KKO18549.1"/>
    </source>
</evidence>
<keyword evidence="2" id="KW-0547">Nucleotide-binding</keyword>
<keyword evidence="2" id="KW-0378">Hydrolase</keyword>
<reference evidence="2 3" key="1">
    <citation type="journal article" date="2013" name="BMC Microbiol.">
        <title>Identification of the type II cytochrome c maturation pathway in anammox bacteria by comparative genomics.</title>
        <authorList>
            <person name="Ferousi C."/>
            <person name="Speth D.R."/>
            <person name="Reimann J."/>
            <person name="Op den Camp H.J."/>
            <person name="Allen J.W."/>
            <person name="Keltjens J.T."/>
            <person name="Jetten M.S."/>
        </authorList>
    </citation>
    <scope>NUCLEOTIDE SEQUENCE [LARGE SCALE GENOMIC DNA]</scope>
    <source>
        <strain evidence="2">RU1</strain>
    </source>
</reference>
<dbReference type="GO" id="GO:0004386">
    <property type="term" value="F:helicase activity"/>
    <property type="evidence" value="ECO:0007669"/>
    <property type="project" value="UniProtKB-KW"/>
</dbReference>
<dbReference type="InterPro" id="IPR038718">
    <property type="entry name" value="SNF2-like_sf"/>
</dbReference>
<keyword evidence="2" id="KW-0067">ATP-binding</keyword>
<dbReference type="Pfam" id="PF00176">
    <property type="entry name" value="SNF2-rel_dom"/>
    <property type="match status" value="1"/>
</dbReference>
<dbReference type="InterPro" id="IPR000330">
    <property type="entry name" value="SNF2_N"/>
</dbReference>
<sequence>MKRKRQFFMLVHLEELHLPASNSKVTLFHQKILAHELTLKRPAHELRKLNQTLASSTVDLNPRQIDAALFAFNCPLSRGAILCDEVGLGKTIEVGLIISQLWAEGKRKIIIVVPASLRKQWQNELFEKFNIPGVIVDGSEYKTSKKDALNPFDRDNLAVIVSTPFAFPKRIKSK</sequence>
<dbReference type="SUPFAM" id="SSF52540">
    <property type="entry name" value="P-loop containing nucleoside triphosphate hydrolases"/>
    <property type="match status" value="1"/>
</dbReference>
<dbReference type="AlphaFoldDB" id="A0A0M2UVL3"/>
<feature type="domain" description="SNF2 N-terminal" evidence="1">
    <location>
        <begin position="76"/>
        <end position="142"/>
    </location>
</feature>
<protein>
    <submittedName>
        <fullName evidence="2">Helicase subunit of dna repair complex</fullName>
    </submittedName>
</protein>
<dbReference type="PANTHER" id="PTHR45629">
    <property type="entry name" value="SNF2/RAD54 FAMILY MEMBER"/>
    <property type="match status" value="1"/>
</dbReference>
<dbReference type="PANTHER" id="PTHR45629:SF7">
    <property type="entry name" value="DNA EXCISION REPAIR PROTEIN ERCC-6-RELATED"/>
    <property type="match status" value="1"/>
</dbReference>
<dbReference type="InterPro" id="IPR027417">
    <property type="entry name" value="P-loop_NTPase"/>
</dbReference>
<dbReference type="InterPro" id="IPR050496">
    <property type="entry name" value="SNF2_RAD54_helicase_repair"/>
</dbReference>
<accession>A0A0M2UVL3</accession>
<evidence type="ECO:0000313" key="3">
    <source>
        <dbReference type="Proteomes" id="UP000034954"/>
    </source>
</evidence>
<dbReference type="GO" id="GO:0005524">
    <property type="term" value="F:ATP binding"/>
    <property type="evidence" value="ECO:0007669"/>
    <property type="project" value="InterPro"/>
</dbReference>
<keyword evidence="2" id="KW-0347">Helicase</keyword>
<dbReference type="Proteomes" id="UP000034954">
    <property type="component" value="Unassembled WGS sequence"/>
</dbReference>